<dbReference type="Pfam" id="PF07883">
    <property type="entry name" value="Cupin_2"/>
    <property type="match status" value="1"/>
</dbReference>
<dbReference type="EMBL" id="PUUL01000128">
    <property type="protein sequence ID" value="RXD50084.1"/>
    <property type="molecule type" value="Genomic_DNA"/>
</dbReference>
<dbReference type="SUPFAM" id="SSF51182">
    <property type="entry name" value="RmlC-like cupins"/>
    <property type="match status" value="1"/>
</dbReference>
<evidence type="ECO:0000313" key="3">
    <source>
        <dbReference type="EMBL" id="KLC05442.1"/>
    </source>
</evidence>
<dbReference type="GO" id="GO:0046872">
    <property type="term" value="F:metal ion binding"/>
    <property type="evidence" value="ECO:0007669"/>
    <property type="project" value="UniProtKB-KW"/>
</dbReference>
<reference evidence="5 7" key="2">
    <citation type="submission" date="2018-02" db="EMBL/GenBank/DDBJ databases">
        <title>Characterization of Xanthomonas diversity in transplant houses and field plants.</title>
        <authorList>
            <person name="Abrahamian P."/>
            <person name="Timilsina S."/>
            <person name="Minsavage G.V."/>
            <person name="Goss E.M."/>
            <person name="Jones J.B."/>
            <person name="Vallad G.E."/>
        </authorList>
    </citation>
    <scope>NUCLEOTIDE SEQUENCE [LARGE SCALE GENOMIC DNA]</scope>
    <source>
        <strain evidence="5 7">GEV2132</strain>
    </source>
</reference>
<evidence type="ECO:0000313" key="4">
    <source>
        <dbReference type="EMBL" id="NEL75495.1"/>
    </source>
</evidence>
<evidence type="ECO:0000313" key="8">
    <source>
        <dbReference type="Proteomes" id="UP000471082"/>
    </source>
</evidence>
<dbReference type="Proteomes" id="UP000471082">
    <property type="component" value="Unassembled WGS sequence"/>
</dbReference>
<dbReference type="Gene3D" id="2.60.120.10">
    <property type="entry name" value="Jelly Rolls"/>
    <property type="match status" value="1"/>
</dbReference>
<gene>
    <name evidence="5" type="ORF">DB769_19755</name>
    <name evidence="4" type="ORF">G3W61_04350</name>
    <name evidence="3" type="ORF">XP315_10670</name>
</gene>
<keyword evidence="6" id="KW-1185">Reference proteome</keyword>
<evidence type="ECO:0000256" key="1">
    <source>
        <dbReference type="ARBA" id="ARBA00022723"/>
    </source>
</evidence>
<dbReference type="InterPro" id="IPR011051">
    <property type="entry name" value="RmlC_Cupin_sf"/>
</dbReference>
<reference evidence="4 8" key="3">
    <citation type="submission" date="2019-11" db="EMBL/GenBank/DDBJ databases">
        <title>Genome-resolved metagenomics to study the prevalence of co-infection and intraspecific heterogeneity among plant pathogen metapopulations.</title>
        <authorList>
            <person name="Newberry E."/>
            <person name="Bhandari R."/>
            <person name="Kemble J."/>
            <person name="Sikora E."/>
            <person name="Potnis N."/>
        </authorList>
    </citation>
    <scope>NUCLEOTIDE SEQUENCE [LARGE SCALE GENOMIC DNA]</scope>
    <source>
        <strain evidence="4">Xp_Tom_Tuscaloosa_18b</strain>
    </source>
</reference>
<dbReference type="PANTHER" id="PTHR35848:SF6">
    <property type="entry name" value="CUPIN TYPE-2 DOMAIN-CONTAINING PROTEIN"/>
    <property type="match status" value="1"/>
</dbReference>
<dbReference type="EMBL" id="JAAGYU010000012">
    <property type="protein sequence ID" value="NEL75495.1"/>
    <property type="molecule type" value="Genomic_DNA"/>
</dbReference>
<dbReference type="AlphaFoldDB" id="A0A0G8UM57"/>
<dbReference type="KEGG" id="xpe:BJD13_10750"/>
<accession>A0A0G8UM57</accession>
<dbReference type="InterPro" id="IPR051610">
    <property type="entry name" value="GPI/OXD"/>
</dbReference>
<feature type="domain" description="Cupin type-2" evidence="2">
    <location>
        <begin position="25"/>
        <end position="94"/>
    </location>
</feature>
<proteinExistence type="predicted"/>
<evidence type="ECO:0000313" key="6">
    <source>
        <dbReference type="Proteomes" id="UP000035369"/>
    </source>
</evidence>
<dbReference type="InterPro" id="IPR014710">
    <property type="entry name" value="RmlC-like_jellyroll"/>
</dbReference>
<reference evidence="3 6" key="1">
    <citation type="submission" date="2015-02" db="EMBL/GenBank/DDBJ databases">
        <title>Whole genome sequencing of multiple isolates of three species of pepper and tomato-infecting xanthomonads reveals genetic diversity in field strains and pinpoints effectors responsible for host specificity.</title>
        <authorList>
            <person name="Schwartz A."/>
            <person name="Dahlbeck D."/>
            <person name="Staskawicz B."/>
            <person name="Bart R."/>
            <person name="Potnis N."/>
            <person name="Minsavage G."/>
            <person name="Timilsina S."/>
            <person name="Goss E."/>
            <person name="Jones J."/>
            <person name="Vallad G."/>
            <person name="Barak J."/>
            <person name="Miller S."/>
            <person name="Ritchie D."/>
            <person name="Martins J.Jr."/>
            <person name="Patane J.S."/>
            <person name="Setubal J.C."/>
        </authorList>
    </citation>
    <scope>NUCLEOTIDE SEQUENCE [LARGE SCALE GENOMIC DNA]</scope>
    <source>
        <strain evidence="3 6">Xp3-15</strain>
    </source>
</reference>
<dbReference type="Proteomes" id="UP000035369">
    <property type="component" value="Unassembled WGS sequence"/>
</dbReference>
<sequence length="114" mass="12109">MQIAQLTLTDAFKVLFSVRQVQAAEMAIAPGQGEGGPDNRHRGADQWLYVVDGTGEAVIEGQTHALQAGSLIAIERGETHEIRNTGSTPLKTVNFYHPPAYDAQGEPLPAGEGA</sequence>
<dbReference type="RefSeq" id="WP_008574109.1">
    <property type="nucleotide sequence ID" value="NZ_CP018475.1"/>
</dbReference>
<comment type="caution">
    <text evidence="4">The sequence shown here is derived from an EMBL/GenBank/DDBJ whole genome shotgun (WGS) entry which is preliminary data.</text>
</comment>
<evidence type="ECO:0000313" key="5">
    <source>
        <dbReference type="EMBL" id="RXD50084.1"/>
    </source>
</evidence>
<protein>
    <submittedName>
        <fullName evidence="3 4">Cupin</fullName>
    </submittedName>
</protein>
<dbReference type="PANTHER" id="PTHR35848">
    <property type="entry name" value="OXALATE-BINDING PROTEIN"/>
    <property type="match status" value="1"/>
</dbReference>
<dbReference type="EMBL" id="JZUY01000040">
    <property type="protein sequence ID" value="KLC05442.1"/>
    <property type="molecule type" value="Genomic_DNA"/>
</dbReference>
<keyword evidence="1" id="KW-0479">Metal-binding</keyword>
<evidence type="ECO:0000259" key="2">
    <source>
        <dbReference type="Pfam" id="PF07883"/>
    </source>
</evidence>
<dbReference type="InterPro" id="IPR013096">
    <property type="entry name" value="Cupin_2"/>
</dbReference>
<name>A0A0G8UM57_XANPE</name>
<dbReference type="GeneID" id="97509531"/>
<organism evidence="4 8">
    <name type="scientific">Xanthomonas perforans</name>
    <dbReference type="NCBI Taxonomy" id="442694"/>
    <lineage>
        <taxon>Bacteria</taxon>
        <taxon>Pseudomonadati</taxon>
        <taxon>Pseudomonadota</taxon>
        <taxon>Gammaproteobacteria</taxon>
        <taxon>Lysobacterales</taxon>
        <taxon>Lysobacteraceae</taxon>
        <taxon>Xanthomonas</taxon>
    </lineage>
</organism>
<dbReference type="Proteomes" id="UP000289372">
    <property type="component" value="Unassembled WGS sequence"/>
</dbReference>
<evidence type="ECO:0000313" key="7">
    <source>
        <dbReference type="Proteomes" id="UP000289372"/>
    </source>
</evidence>